<accession>A0ABU2FHB2</accession>
<dbReference type="RefSeq" id="WP_310921566.1">
    <property type="nucleotide sequence ID" value="NZ_JAMQON010000007.1"/>
</dbReference>
<dbReference type="Pfam" id="PF26484">
    <property type="entry name" value="WNWW"/>
    <property type="match status" value="1"/>
</dbReference>
<gene>
    <name evidence="1" type="ORF">NDI56_19830</name>
</gene>
<comment type="caution">
    <text evidence="1">The sequence shown here is derived from an EMBL/GenBank/DDBJ whole genome shotgun (WGS) entry which is preliminary data.</text>
</comment>
<organism evidence="1 2">
    <name type="scientific">Haloarcula saliterrae</name>
    <dbReference type="NCBI Taxonomy" id="2950534"/>
    <lineage>
        <taxon>Archaea</taxon>
        <taxon>Methanobacteriati</taxon>
        <taxon>Methanobacteriota</taxon>
        <taxon>Stenosarchaea group</taxon>
        <taxon>Halobacteria</taxon>
        <taxon>Halobacteriales</taxon>
        <taxon>Haloarculaceae</taxon>
        <taxon>Haloarcula</taxon>
    </lineage>
</organism>
<evidence type="ECO:0000313" key="2">
    <source>
        <dbReference type="Proteomes" id="UP001259659"/>
    </source>
</evidence>
<dbReference type="InterPro" id="IPR058716">
    <property type="entry name" value="WNWW_dom-containing"/>
</dbReference>
<proteinExistence type="predicted"/>
<keyword evidence="2" id="KW-1185">Reference proteome</keyword>
<dbReference type="Proteomes" id="UP001259659">
    <property type="component" value="Unassembled WGS sequence"/>
</dbReference>
<name>A0ABU2FHB2_9EURY</name>
<protein>
    <submittedName>
        <fullName evidence="1">Uncharacterized protein</fullName>
    </submittedName>
</protein>
<reference evidence="1 2" key="1">
    <citation type="submission" date="2022-06" db="EMBL/GenBank/DDBJ databases">
        <title>Haloarcula sp. a new haloarchaeum isolate from saline soil.</title>
        <authorList>
            <person name="Strakova D."/>
            <person name="Galisteo C."/>
            <person name="Sanchez-Porro C."/>
            <person name="Ventosa A."/>
        </authorList>
    </citation>
    <scope>NUCLEOTIDE SEQUENCE [LARGE SCALE GENOMIC DNA]</scope>
    <source>
        <strain evidence="1 2">S1CR25-12</strain>
    </source>
</reference>
<dbReference type="EMBL" id="JAMQON010000007">
    <property type="protein sequence ID" value="MDS0261657.1"/>
    <property type="molecule type" value="Genomic_DNA"/>
</dbReference>
<sequence length="93" mass="10251">MDRQELERVLRETFDDAGAAGVVARQAGDMADGGQYDADFDGELTVDIVVANLQDAPADYSLAERWNWWLGALDLSHGGYTRFSVRPDVDTQS</sequence>
<evidence type="ECO:0000313" key="1">
    <source>
        <dbReference type="EMBL" id="MDS0261657.1"/>
    </source>
</evidence>